<organism evidence="9 10">
    <name type="scientific">Devosia pacifica</name>
    <dbReference type="NCBI Taxonomy" id="1335967"/>
    <lineage>
        <taxon>Bacteria</taxon>
        <taxon>Pseudomonadati</taxon>
        <taxon>Pseudomonadota</taxon>
        <taxon>Alphaproteobacteria</taxon>
        <taxon>Hyphomicrobiales</taxon>
        <taxon>Devosiaceae</taxon>
        <taxon>Devosia</taxon>
    </lineage>
</organism>
<dbReference type="InterPro" id="IPR023753">
    <property type="entry name" value="FAD/NAD-binding_dom"/>
</dbReference>
<dbReference type="SUPFAM" id="SSF51905">
    <property type="entry name" value="FAD/NAD(P)-binding domain"/>
    <property type="match status" value="1"/>
</dbReference>
<dbReference type="Gene3D" id="3.30.390.30">
    <property type="match status" value="1"/>
</dbReference>
<dbReference type="PRINTS" id="PR00411">
    <property type="entry name" value="PNDRDTASEI"/>
</dbReference>
<dbReference type="Gene3D" id="3.50.50.60">
    <property type="entry name" value="FAD/NAD(P)-binding domain"/>
    <property type="match status" value="2"/>
</dbReference>
<evidence type="ECO:0000256" key="6">
    <source>
        <dbReference type="PIRSR" id="PIRSR000350-4"/>
    </source>
</evidence>
<evidence type="ECO:0000256" key="4">
    <source>
        <dbReference type="PIRSR" id="PIRSR000350-2"/>
    </source>
</evidence>
<evidence type="ECO:0000256" key="5">
    <source>
        <dbReference type="PIRSR" id="PIRSR000350-3"/>
    </source>
</evidence>
<dbReference type="InterPro" id="IPR016156">
    <property type="entry name" value="FAD/NAD-linked_Rdtase_dimer_sf"/>
</dbReference>
<keyword evidence="10" id="KW-1185">Reference proteome</keyword>
<evidence type="ECO:0000256" key="2">
    <source>
        <dbReference type="ARBA" id="ARBA00022630"/>
    </source>
</evidence>
<feature type="disulfide bond" description="Redox-active" evidence="6">
    <location>
        <begin position="46"/>
        <end position="51"/>
    </location>
</feature>
<keyword evidence="5" id="KW-0520">NAD</keyword>
<feature type="binding site" evidence="5">
    <location>
        <position position="268"/>
    </location>
    <ligand>
        <name>NAD(+)</name>
        <dbReference type="ChEBI" id="CHEBI:57540"/>
    </ligand>
</feature>
<evidence type="ECO:0000313" key="9">
    <source>
        <dbReference type="EMBL" id="GHA21263.1"/>
    </source>
</evidence>
<feature type="binding site" evidence="5">
    <location>
        <position position="310"/>
    </location>
    <ligand>
        <name>FAD</name>
        <dbReference type="ChEBI" id="CHEBI:57692"/>
    </ligand>
</feature>
<dbReference type="InterPro" id="IPR029752">
    <property type="entry name" value="D-isomer_DH_CS1"/>
</dbReference>
<dbReference type="PRINTS" id="PR00368">
    <property type="entry name" value="FADPNR"/>
</dbReference>
<evidence type="ECO:0000313" key="10">
    <source>
        <dbReference type="Proteomes" id="UP000646579"/>
    </source>
</evidence>
<dbReference type="EMBL" id="BMZE01000002">
    <property type="protein sequence ID" value="GHA21263.1"/>
    <property type="molecule type" value="Genomic_DNA"/>
</dbReference>
<comment type="similarity">
    <text evidence="1">Belongs to the class-I pyridine nucleotide-disulfide oxidoreductase family.</text>
</comment>
<dbReference type="InterPro" id="IPR001100">
    <property type="entry name" value="Pyr_nuc-diS_OxRdtase"/>
</dbReference>
<accession>A0A918S2H4</accession>
<dbReference type="AlphaFoldDB" id="A0A918S2H4"/>
<feature type="active site" description="Proton acceptor" evidence="4">
    <location>
        <position position="438"/>
    </location>
</feature>
<evidence type="ECO:0000259" key="7">
    <source>
        <dbReference type="Pfam" id="PF02852"/>
    </source>
</evidence>
<dbReference type="PIRSF" id="PIRSF000350">
    <property type="entry name" value="Mercury_reductase_MerA"/>
    <property type="match status" value="1"/>
</dbReference>
<dbReference type="GO" id="GO:0050660">
    <property type="term" value="F:flavin adenine dinucleotide binding"/>
    <property type="evidence" value="ECO:0007669"/>
    <property type="project" value="TreeGrafter"/>
</dbReference>
<dbReference type="InterPro" id="IPR004099">
    <property type="entry name" value="Pyr_nucl-diS_OxRdtase_dimer"/>
</dbReference>
<dbReference type="PANTHER" id="PTHR43014:SF4">
    <property type="entry name" value="PYRIDINE NUCLEOTIDE-DISULFIDE OXIDOREDUCTASE RCLA-RELATED"/>
    <property type="match status" value="1"/>
</dbReference>
<dbReference type="Pfam" id="PF07992">
    <property type="entry name" value="Pyr_redox_2"/>
    <property type="match status" value="1"/>
</dbReference>
<evidence type="ECO:0000259" key="8">
    <source>
        <dbReference type="Pfam" id="PF07992"/>
    </source>
</evidence>
<keyword evidence="5" id="KW-0547">Nucleotide-binding</keyword>
<dbReference type="RefSeq" id="WP_189425009.1">
    <property type="nucleotide sequence ID" value="NZ_BMZE01000002.1"/>
</dbReference>
<dbReference type="Pfam" id="PF02852">
    <property type="entry name" value="Pyr_redox_dim"/>
    <property type="match status" value="1"/>
</dbReference>
<keyword evidence="3 5" id="KW-0274">FAD</keyword>
<reference evidence="9" key="2">
    <citation type="submission" date="2020-09" db="EMBL/GenBank/DDBJ databases">
        <authorList>
            <person name="Sun Q."/>
            <person name="Kim S."/>
        </authorList>
    </citation>
    <scope>NUCLEOTIDE SEQUENCE</scope>
    <source>
        <strain evidence="9">KCTC 32437</strain>
    </source>
</reference>
<feature type="domain" description="Pyridine nucleotide-disulphide oxidoreductase dimerisation" evidence="7">
    <location>
        <begin position="348"/>
        <end position="445"/>
    </location>
</feature>
<dbReference type="PANTHER" id="PTHR43014">
    <property type="entry name" value="MERCURIC REDUCTASE"/>
    <property type="match status" value="1"/>
</dbReference>
<dbReference type="GO" id="GO:0003955">
    <property type="term" value="F:NAD(P)H dehydrogenase (quinone) activity"/>
    <property type="evidence" value="ECO:0007669"/>
    <property type="project" value="TreeGrafter"/>
</dbReference>
<keyword evidence="2" id="KW-0285">Flavoprotein</keyword>
<dbReference type="SUPFAM" id="SSF55424">
    <property type="entry name" value="FAD/NAD-linked reductases, dimerisation (C-terminal) domain"/>
    <property type="match status" value="1"/>
</dbReference>
<evidence type="ECO:0000256" key="3">
    <source>
        <dbReference type="ARBA" id="ARBA00022827"/>
    </source>
</evidence>
<evidence type="ECO:0000256" key="1">
    <source>
        <dbReference type="ARBA" id="ARBA00007532"/>
    </source>
</evidence>
<proteinExistence type="inferred from homology"/>
<dbReference type="InterPro" id="IPR036188">
    <property type="entry name" value="FAD/NAD-bd_sf"/>
</dbReference>
<gene>
    <name evidence="9" type="ORF">GCM10007989_15650</name>
</gene>
<reference evidence="9" key="1">
    <citation type="journal article" date="2014" name="Int. J. Syst. Evol. Microbiol.">
        <title>Complete genome sequence of Corynebacterium casei LMG S-19264T (=DSM 44701T), isolated from a smear-ripened cheese.</title>
        <authorList>
            <consortium name="US DOE Joint Genome Institute (JGI-PGF)"/>
            <person name="Walter F."/>
            <person name="Albersmeier A."/>
            <person name="Kalinowski J."/>
            <person name="Ruckert C."/>
        </authorList>
    </citation>
    <scope>NUCLEOTIDE SEQUENCE</scope>
    <source>
        <strain evidence="9">KCTC 32437</strain>
    </source>
</reference>
<comment type="cofactor">
    <cofactor evidence="5">
        <name>FAD</name>
        <dbReference type="ChEBI" id="CHEBI:57692"/>
    </cofactor>
    <text evidence="5">Binds 1 FAD per subunit.</text>
</comment>
<protein>
    <submittedName>
        <fullName evidence="9">Dihydrolipoyl dehydrogenase</fullName>
    </submittedName>
</protein>
<dbReference type="GO" id="GO:0016616">
    <property type="term" value="F:oxidoreductase activity, acting on the CH-OH group of donors, NAD or NADP as acceptor"/>
    <property type="evidence" value="ECO:0007669"/>
    <property type="project" value="UniProtKB-ARBA"/>
</dbReference>
<sequence>MSQAQNLTCDVAVIGAGTAGLAAAHEAQRAGKRLLLIDDKFEGTVCAHVGCMPSKLLIAASRTAHGVTVADTFGVHVTDWHVDGSEVMARVRRERDKFVAATKKSFADFPEDSLIKARARFSSPGTLVLDDGRAIEAKAIVIATGATAQVPPPLKPIEDRILTNRNVFELTQLPKSLAVVGGGALGLELAQAFSRLGVEVTIFDRSTQIGGIADEEAQQELQSCISNELTLRLGVDVDAEASGEGATLSWSGASSGKKTFEKVLVAAGRKPQLEDLALENSGLALDDKGVPVFDPQTMRCDHSAIYMAGDSDGSLPVLHEASAEGRIAGRNAALHPDAEQHTRMPAFSMVFSEPNAAVVGEPPQSHSLIGRSSYQDQGRAKVDDRAYGIVKIYARPGDGMLTGATVVAPGGEHLAHLLAWCIGAGLTASQVLNMPFYHPTLEEGLRSGLRQICDQAPDTGEIDRNTPPGV</sequence>
<feature type="binding site" evidence="5">
    <location>
        <begin position="181"/>
        <end position="188"/>
    </location>
    <ligand>
        <name>NAD(+)</name>
        <dbReference type="ChEBI" id="CHEBI:57540"/>
    </ligand>
</feature>
<dbReference type="PROSITE" id="PS00065">
    <property type="entry name" value="D_2_HYDROXYACID_DH_1"/>
    <property type="match status" value="1"/>
</dbReference>
<dbReference type="NCBIfam" id="NF004939">
    <property type="entry name" value="PRK06292.1-1"/>
    <property type="match status" value="1"/>
</dbReference>
<name>A0A918S2H4_9HYPH</name>
<comment type="caution">
    <text evidence="9">The sequence shown here is derived from an EMBL/GenBank/DDBJ whole genome shotgun (WGS) entry which is preliminary data.</text>
</comment>
<feature type="domain" description="FAD/NAD(P)-binding" evidence="8">
    <location>
        <begin position="10"/>
        <end position="325"/>
    </location>
</feature>
<feature type="binding site" evidence="5">
    <location>
        <position position="55"/>
    </location>
    <ligand>
        <name>FAD</name>
        <dbReference type="ChEBI" id="CHEBI:57692"/>
    </ligand>
</feature>
<dbReference type="Proteomes" id="UP000646579">
    <property type="component" value="Unassembled WGS sequence"/>
</dbReference>